<dbReference type="Proteomes" id="UP001501594">
    <property type="component" value="Unassembled WGS sequence"/>
</dbReference>
<protein>
    <submittedName>
        <fullName evidence="1">Uncharacterized protein</fullName>
    </submittedName>
</protein>
<accession>A0ABP8E6P4</accession>
<reference evidence="2" key="1">
    <citation type="journal article" date="2019" name="Int. J. Syst. Evol. Microbiol.">
        <title>The Global Catalogue of Microorganisms (GCM) 10K type strain sequencing project: providing services to taxonomists for standard genome sequencing and annotation.</title>
        <authorList>
            <consortium name="The Broad Institute Genomics Platform"/>
            <consortium name="The Broad Institute Genome Sequencing Center for Infectious Disease"/>
            <person name="Wu L."/>
            <person name="Ma J."/>
        </authorList>
    </citation>
    <scope>NUCLEOTIDE SEQUENCE [LARGE SCALE GENOMIC DNA]</scope>
    <source>
        <strain evidence="2">JCM 17442</strain>
    </source>
</reference>
<organism evidence="1 2">
    <name type="scientific">Frondihabitans peucedani</name>
    <dbReference type="NCBI Taxonomy" id="598626"/>
    <lineage>
        <taxon>Bacteria</taxon>
        <taxon>Bacillati</taxon>
        <taxon>Actinomycetota</taxon>
        <taxon>Actinomycetes</taxon>
        <taxon>Micrococcales</taxon>
        <taxon>Microbacteriaceae</taxon>
        <taxon>Frondihabitans</taxon>
    </lineage>
</organism>
<gene>
    <name evidence="1" type="ORF">GCM10022256_33580</name>
</gene>
<comment type="caution">
    <text evidence="1">The sequence shown here is derived from an EMBL/GenBank/DDBJ whole genome shotgun (WGS) entry which is preliminary data.</text>
</comment>
<name>A0ABP8E6P4_9MICO</name>
<evidence type="ECO:0000313" key="2">
    <source>
        <dbReference type="Proteomes" id="UP001501594"/>
    </source>
</evidence>
<dbReference type="EMBL" id="BAABAU010000006">
    <property type="protein sequence ID" value="GAA4267746.1"/>
    <property type="molecule type" value="Genomic_DNA"/>
</dbReference>
<evidence type="ECO:0000313" key="1">
    <source>
        <dbReference type="EMBL" id="GAA4267746.1"/>
    </source>
</evidence>
<proteinExistence type="predicted"/>
<keyword evidence="2" id="KW-1185">Reference proteome</keyword>
<sequence>MSRAGRLGKHPKRLASGLYGRLPWYGKVLVSLATIASGLRLLDWMVGLFV</sequence>